<name>A0AAD9JID1_9ANNE</name>
<dbReference type="AlphaFoldDB" id="A0AAD9JID1"/>
<proteinExistence type="predicted"/>
<evidence type="ECO:0000313" key="2">
    <source>
        <dbReference type="Proteomes" id="UP001208570"/>
    </source>
</evidence>
<protein>
    <submittedName>
        <fullName evidence="1">Uncharacterized protein</fullName>
    </submittedName>
</protein>
<sequence>MIALSKNKAGYSDFREPCIKELLQDDDGHLLWHIRLPTDKSTRLTSPALFIHGSGIKAKLILDLTSSLLNNGSPTVSVTIDGGGVAESGSRSFKGVCHLTIFSQSRLANDYSDHFAFSLSPIDQRTDDVGRQGLFGFMSTDQLYAGPYTKDGNIVLYAAIRRKAEALIQEENWIKFFYVEADEVEEASVPENVPVVTLVRAAIKYRDMSCFFNSPEALNCISYGVQ</sequence>
<accession>A0AAD9JID1</accession>
<dbReference type="Proteomes" id="UP001208570">
    <property type="component" value="Unassembled WGS sequence"/>
</dbReference>
<dbReference type="EMBL" id="JAODUP010000321">
    <property type="protein sequence ID" value="KAK2152700.1"/>
    <property type="molecule type" value="Genomic_DNA"/>
</dbReference>
<organism evidence="1 2">
    <name type="scientific">Paralvinella palmiformis</name>
    <dbReference type="NCBI Taxonomy" id="53620"/>
    <lineage>
        <taxon>Eukaryota</taxon>
        <taxon>Metazoa</taxon>
        <taxon>Spiralia</taxon>
        <taxon>Lophotrochozoa</taxon>
        <taxon>Annelida</taxon>
        <taxon>Polychaeta</taxon>
        <taxon>Sedentaria</taxon>
        <taxon>Canalipalpata</taxon>
        <taxon>Terebellida</taxon>
        <taxon>Terebelliformia</taxon>
        <taxon>Alvinellidae</taxon>
        <taxon>Paralvinella</taxon>
    </lineage>
</organism>
<gene>
    <name evidence="1" type="ORF">LSH36_321g06005</name>
</gene>
<comment type="caution">
    <text evidence="1">The sequence shown here is derived from an EMBL/GenBank/DDBJ whole genome shotgun (WGS) entry which is preliminary data.</text>
</comment>
<evidence type="ECO:0000313" key="1">
    <source>
        <dbReference type="EMBL" id="KAK2152700.1"/>
    </source>
</evidence>
<keyword evidence="2" id="KW-1185">Reference proteome</keyword>
<reference evidence="1" key="1">
    <citation type="journal article" date="2023" name="Mol. Biol. Evol.">
        <title>Third-Generation Sequencing Reveals the Adaptive Role of the Epigenome in Three Deep-Sea Polychaetes.</title>
        <authorList>
            <person name="Perez M."/>
            <person name="Aroh O."/>
            <person name="Sun Y."/>
            <person name="Lan Y."/>
            <person name="Juniper S.K."/>
            <person name="Young C.R."/>
            <person name="Angers B."/>
            <person name="Qian P.Y."/>
        </authorList>
    </citation>
    <scope>NUCLEOTIDE SEQUENCE</scope>
    <source>
        <strain evidence="1">P08H-3</strain>
    </source>
</reference>